<evidence type="ECO:0000256" key="8">
    <source>
        <dbReference type="PIRSR" id="PIRSR029900-1"/>
    </source>
</evidence>
<organism evidence="13 14">
    <name type="scientific">Aestuariibaculum marinum</name>
    <dbReference type="NCBI Taxonomy" id="2683592"/>
    <lineage>
        <taxon>Bacteria</taxon>
        <taxon>Pseudomonadati</taxon>
        <taxon>Bacteroidota</taxon>
        <taxon>Flavobacteriia</taxon>
        <taxon>Flavobacteriales</taxon>
        <taxon>Flavobacteriaceae</taxon>
    </lineage>
</organism>
<dbReference type="InterPro" id="IPR017853">
    <property type="entry name" value="GH"/>
</dbReference>
<dbReference type="Gene3D" id="3.30.379.10">
    <property type="entry name" value="Chitobiase/beta-hexosaminidase domain 2-like"/>
    <property type="match status" value="1"/>
</dbReference>
<keyword evidence="6 9" id="KW-0624">Polysaccharide degradation</keyword>
<feature type="domain" description="Glycosyl hydrolase family 67 catalytic" evidence="12">
    <location>
        <begin position="157"/>
        <end position="475"/>
    </location>
</feature>
<comment type="caution">
    <text evidence="13">The sequence shown here is derived from an EMBL/GenBank/DDBJ whole genome shotgun (WGS) entry which is preliminary data.</text>
</comment>
<gene>
    <name evidence="13" type="ORF">ICJ85_14285</name>
</gene>
<dbReference type="RefSeq" id="WP_188224478.1">
    <property type="nucleotide sequence ID" value="NZ_JACVXD010000011.1"/>
</dbReference>
<evidence type="ECO:0000259" key="12">
    <source>
        <dbReference type="Pfam" id="PF07488"/>
    </source>
</evidence>
<evidence type="ECO:0000259" key="10">
    <source>
        <dbReference type="Pfam" id="PF03648"/>
    </source>
</evidence>
<keyword evidence="5 7" id="KW-0326">Glycosidase</keyword>
<dbReference type="InterPro" id="IPR011099">
    <property type="entry name" value="Glyco_hydro_67_C"/>
</dbReference>
<dbReference type="Pfam" id="PF07488">
    <property type="entry name" value="Glyco_hydro_67M"/>
    <property type="match status" value="1"/>
</dbReference>
<dbReference type="Pfam" id="PF03648">
    <property type="entry name" value="Glyco_hydro_67N"/>
    <property type="match status" value="1"/>
</dbReference>
<evidence type="ECO:0000256" key="5">
    <source>
        <dbReference type="ARBA" id="ARBA00023295"/>
    </source>
</evidence>
<dbReference type="Gene3D" id="3.90.1330.10">
    <property type="entry name" value="Alpha-glucuronidase, C-terminal domain"/>
    <property type="match status" value="1"/>
</dbReference>
<dbReference type="InterPro" id="IPR037054">
    <property type="entry name" value="A-glucoronidase_C_sf"/>
</dbReference>
<dbReference type="SUPFAM" id="SSF51445">
    <property type="entry name" value="(Trans)glycosidases"/>
    <property type="match status" value="1"/>
</dbReference>
<dbReference type="Proteomes" id="UP000621516">
    <property type="component" value="Unassembled WGS sequence"/>
</dbReference>
<feature type="active site" description="Proton acceptor" evidence="8">
    <location>
        <position position="415"/>
    </location>
</feature>
<feature type="active site" description="Proton acceptor" evidence="8">
    <location>
        <position position="387"/>
    </location>
</feature>
<dbReference type="PIRSF" id="PIRSF029900">
    <property type="entry name" value="Alpha-glucuronds"/>
    <property type="match status" value="1"/>
</dbReference>
<evidence type="ECO:0000313" key="14">
    <source>
        <dbReference type="Proteomes" id="UP000621516"/>
    </source>
</evidence>
<feature type="active site" description="Proton donor" evidence="8">
    <location>
        <position position="314"/>
    </location>
</feature>
<evidence type="ECO:0000256" key="3">
    <source>
        <dbReference type="ARBA" id="ARBA00022801"/>
    </source>
</evidence>
<dbReference type="InterPro" id="IPR029018">
    <property type="entry name" value="Hex-like_dom2"/>
</dbReference>
<dbReference type="Pfam" id="PF07477">
    <property type="entry name" value="Glyco_hydro_67C"/>
    <property type="match status" value="1"/>
</dbReference>
<evidence type="ECO:0000259" key="11">
    <source>
        <dbReference type="Pfam" id="PF07477"/>
    </source>
</evidence>
<keyword evidence="14" id="KW-1185">Reference proteome</keyword>
<dbReference type="GO" id="GO:0046559">
    <property type="term" value="F:alpha-glucuronidase activity"/>
    <property type="evidence" value="ECO:0007669"/>
    <property type="project" value="InterPro"/>
</dbReference>
<comment type="catalytic activity">
    <reaction evidence="9">
        <text>Hydrolysis of (1-&gt;2)-alpha-D-(4-O-methyl)glucuronosyl links in the main chain of hardwood xylans.</text>
        <dbReference type="EC" id="3.2.1.131"/>
    </reaction>
</comment>
<evidence type="ECO:0000313" key="13">
    <source>
        <dbReference type="EMBL" id="MBD0825186.1"/>
    </source>
</evidence>
<reference evidence="13 14" key="1">
    <citation type="journal article" date="2018" name="J. Microbiol.">
        <title>Aestuariibaculum marinum sp. nov., a marine bacterium isolated from seawater in South Korea.</title>
        <authorList>
            <person name="Choi J."/>
            <person name="Lee D."/>
            <person name="Jang J.H."/>
            <person name="Cha S."/>
            <person name="Seo T."/>
        </authorList>
    </citation>
    <scope>NUCLEOTIDE SEQUENCE [LARGE SCALE GENOMIC DNA]</scope>
    <source>
        <strain evidence="13 14">IP7</strain>
    </source>
</reference>
<feature type="domain" description="Glycosyl hydrolase family 67 C-terminal" evidence="11">
    <location>
        <begin position="476"/>
        <end position="692"/>
    </location>
</feature>
<evidence type="ECO:0000256" key="7">
    <source>
        <dbReference type="PIRNR" id="PIRNR029900"/>
    </source>
</evidence>
<keyword evidence="3 7" id="KW-0378">Hydrolase</keyword>
<dbReference type="AlphaFoldDB" id="A0A8J6QDP2"/>
<name>A0A8J6QDP2_9FLAO</name>
<evidence type="ECO:0000256" key="9">
    <source>
        <dbReference type="RuleBase" id="RU361198"/>
    </source>
</evidence>
<proteinExistence type="inferred from homology"/>
<accession>A0A8J6QDP2</accession>
<protein>
    <recommendedName>
        <fullName evidence="9">Xylan alpha-1,2-glucuronidase</fullName>
        <ecNumber evidence="9">3.2.1.131</ecNumber>
    </recommendedName>
</protein>
<dbReference type="GO" id="GO:0045493">
    <property type="term" value="P:xylan catabolic process"/>
    <property type="evidence" value="ECO:0007669"/>
    <property type="project" value="UniProtKB-KW"/>
</dbReference>
<feature type="domain" description="Alpha glucuronidase N-terminal" evidence="10">
    <location>
        <begin position="34"/>
        <end position="153"/>
    </location>
</feature>
<dbReference type="EC" id="3.2.1.131" evidence="9"/>
<comment type="similarity">
    <text evidence="1 7 9">Belongs to the glycosyl hydrolase 67 family.</text>
</comment>
<dbReference type="Gene3D" id="3.20.20.80">
    <property type="entry name" value="Glycosidases"/>
    <property type="match status" value="1"/>
</dbReference>
<dbReference type="PANTHER" id="PTHR39207">
    <property type="entry name" value="ALPHA-GLUCURONIDASE A"/>
    <property type="match status" value="1"/>
</dbReference>
<dbReference type="PANTHER" id="PTHR39207:SF1">
    <property type="entry name" value="ALPHA-GLUCURONIDASE A"/>
    <property type="match status" value="1"/>
</dbReference>
<keyword evidence="4 9" id="KW-0119">Carbohydrate metabolism</keyword>
<sequence>MSKLFFLFIAFLFPIFMLGDNFISNKNLEDGYDMWLRYVKVSNQKLLEEYRDQLSNVILSDDSPIMNSVKKELEMGLNGLLSKTIIFGDKLKEGAVVLGTPKNSFLVASQKFTELSKISGDGYFLKTQKIKGNKVTFIAANTDLGVLYGVFALLRKLQTQQPISNLNVISSPKMELRMVNHWDNIDRSVERGYAGLSLWDWSKLPQHIDKRYVDYARASASIGINAIAINNVNADANFITVEFLEKISVLAEIFRNYGIKIFLSVNYASPVILDNFKTADPMNPTVKKWWIDKVDIIYRKIPDFGGFLVKADSEGQPGPKAYNRNHAEGANMLAEALMPYGGLVLWRAFVYSHTQNDRVREAYDEFVSLDGKFMDNVILQIKNGPLDFMPREPFSPLFGAMPKTNLMIEFQVTQEYLGNANHLLYKAPMFKETLDADTFAKRKASTVAQILEKIVFEYKHSGMTAVINPGTTRNWTGHPFVQSSWYAFGRLAWDYDLASDDIAQEWIKMTFSNNKKVVNTLKEIMNQSVKAAVDYREPLGLTHIGTGSHYGPAPWSKRSRSFHCASKDGLGFDRTSSGSNAVEQYNFPLSSKFEKTKTTPEKYLLWFHHLPWNYKMKSGNNLWEELVTKYYEGVEIVKKMQREFSSLKKEIDINRFNHVSALLEIQLRDAKRWRDSCVLYFQQFSGMPIPEKFEVPEYKLEYYKKIEYKRNDIIIH</sequence>
<dbReference type="InterPro" id="IPR005154">
    <property type="entry name" value="Glyco_hydro_67_aGlcAse_N"/>
</dbReference>
<dbReference type="GO" id="GO:0033939">
    <property type="term" value="F:xylan alpha-1,2-glucuronosidase activity"/>
    <property type="evidence" value="ECO:0007669"/>
    <property type="project" value="UniProtKB-EC"/>
</dbReference>
<dbReference type="GO" id="GO:0005576">
    <property type="term" value="C:extracellular region"/>
    <property type="evidence" value="ECO:0007669"/>
    <property type="project" value="InterPro"/>
</dbReference>
<evidence type="ECO:0000256" key="2">
    <source>
        <dbReference type="ARBA" id="ARBA00022651"/>
    </source>
</evidence>
<dbReference type="EMBL" id="JACVXD010000011">
    <property type="protein sequence ID" value="MBD0825186.1"/>
    <property type="molecule type" value="Genomic_DNA"/>
</dbReference>
<dbReference type="SUPFAM" id="SSF55545">
    <property type="entry name" value="beta-N-acetylhexosaminidase-like domain"/>
    <property type="match status" value="1"/>
</dbReference>
<comment type="subunit">
    <text evidence="9">Homodimer.</text>
</comment>
<dbReference type="InterPro" id="IPR011100">
    <property type="entry name" value="Glyco_hydro_67_cat"/>
</dbReference>
<evidence type="ECO:0000256" key="6">
    <source>
        <dbReference type="ARBA" id="ARBA00023326"/>
    </source>
</evidence>
<evidence type="ECO:0000256" key="4">
    <source>
        <dbReference type="ARBA" id="ARBA00023277"/>
    </source>
</evidence>
<evidence type="ECO:0000256" key="1">
    <source>
        <dbReference type="ARBA" id="ARBA00008833"/>
    </source>
</evidence>
<dbReference type="InterPro" id="IPR011395">
    <property type="entry name" value="Glyco_hydro_67_aGlcAse"/>
</dbReference>
<keyword evidence="2 7" id="KW-0858">Xylan degradation</keyword>